<keyword evidence="5" id="KW-0067">ATP-binding</keyword>
<dbReference type="GO" id="GO:0030154">
    <property type="term" value="P:cell differentiation"/>
    <property type="evidence" value="ECO:0007669"/>
    <property type="project" value="TreeGrafter"/>
</dbReference>
<evidence type="ECO:0000256" key="4">
    <source>
        <dbReference type="ARBA" id="ARBA00022777"/>
    </source>
</evidence>
<reference evidence="7" key="2">
    <citation type="journal article" date="2024" name="Plant">
        <title>Genomic evolution and insights into agronomic trait innovations of Sesamum species.</title>
        <authorList>
            <person name="Miao H."/>
            <person name="Wang L."/>
            <person name="Qu L."/>
            <person name="Liu H."/>
            <person name="Sun Y."/>
            <person name="Le M."/>
            <person name="Wang Q."/>
            <person name="Wei S."/>
            <person name="Zheng Y."/>
            <person name="Lin W."/>
            <person name="Duan Y."/>
            <person name="Cao H."/>
            <person name="Xiong S."/>
            <person name="Wang X."/>
            <person name="Wei L."/>
            <person name="Li C."/>
            <person name="Ma Q."/>
            <person name="Ju M."/>
            <person name="Zhao R."/>
            <person name="Li G."/>
            <person name="Mu C."/>
            <person name="Tian Q."/>
            <person name="Mei H."/>
            <person name="Zhang T."/>
            <person name="Gao T."/>
            <person name="Zhang H."/>
        </authorList>
    </citation>
    <scope>NUCLEOTIDE SEQUENCE</scope>
    <source>
        <strain evidence="7">KEN1</strain>
    </source>
</reference>
<dbReference type="PANTHER" id="PTHR24057">
    <property type="entry name" value="GLYCOGEN SYNTHASE KINASE-3 ALPHA"/>
    <property type="match status" value="1"/>
</dbReference>
<dbReference type="Gene3D" id="1.10.510.10">
    <property type="entry name" value="Transferase(Phosphotransferase) domain 1"/>
    <property type="match status" value="1"/>
</dbReference>
<reference evidence="7" key="1">
    <citation type="submission" date="2020-06" db="EMBL/GenBank/DDBJ databases">
        <authorList>
            <person name="Li T."/>
            <person name="Hu X."/>
            <person name="Zhang T."/>
            <person name="Song X."/>
            <person name="Zhang H."/>
            <person name="Dai N."/>
            <person name="Sheng W."/>
            <person name="Hou X."/>
            <person name="Wei L."/>
        </authorList>
    </citation>
    <scope>NUCLEOTIDE SEQUENCE</scope>
    <source>
        <strain evidence="7">KEN1</strain>
        <tissue evidence="7">Leaf</tissue>
    </source>
</reference>
<dbReference type="EMBL" id="JACGWN010000002">
    <property type="protein sequence ID" value="KAL0459809.1"/>
    <property type="molecule type" value="Genomic_DNA"/>
</dbReference>
<evidence type="ECO:0000256" key="6">
    <source>
        <dbReference type="SAM" id="MobiDB-lite"/>
    </source>
</evidence>
<dbReference type="GO" id="GO:0005634">
    <property type="term" value="C:nucleus"/>
    <property type="evidence" value="ECO:0007669"/>
    <property type="project" value="TreeGrafter"/>
</dbReference>
<proteinExistence type="predicted"/>
<dbReference type="GO" id="GO:0007165">
    <property type="term" value="P:signal transduction"/>
    <property type="evidence" value="ECO:0007669"/>
    <property type="project" value="TreeGrafter"/>
</dbReference>
<keyword evidence="1" id="KW-0723">Serine/threonine-protein kinase</keyword>
<dbReference type="SUPFAM" id="SSF56112">
    <property type="entry name" value="Protein kinase-like (PK-like)"/>
    <property type="match status" value="1"/>
</dbReference>
<evidence type="ECO:0000256" key="2">
    <source>
        <dbReference type="ARBA" id="ARBA00022679"/>
    </source>
</evidence>
<gene>
    <name evidence="7" type="ORF">Slati_0608100</name>
</gene>
<keyword evidence="2" id="KW-0808">Transferase</keyword>
<name>A0AAW2Y255_9LAMI</name>
<dbReference type="InterPro" id="IPR011009">
    <property type="entry name" value="Kinase-like_dom_sf"/>
</dbReference>
<dbReference type="GO" id="GO:0005737">
    <property type="term" value="C:cytoplasm"/>
    <property type="evidence" value="ECO:0007669"/>
    <property type="project" value="TreeGrafter"/>
</dbReference>
<keyword evidence="3" id="KW-0547">Nucleotide-binding</keyword>
<evidence type="ECO:0000313" key="7">
    <source>
        <dbReference type="EMBL" id="KAL0459809.1"/>
    </source>
</evidence>
<keyword evidence="4 7" id="KW-0418">Kinase</keyword>
<comment type="caution">
    <text evidence="7">The sequence shown here is derived from an EMBL/GenBank/DDBJ whole genome shotgun (WGS) entry which is preliminary data.</text>
</comment>
<dbReference type="InterPro" id="IPR050591">
    <property type="entry name" value="GSK-3"/>
</dbReference>
<protein>
    <submittedName>
        <fullName evidence="7">Glycogen synthase kinase-3MsK-3</fullName>
    </submittedName>
</protein>
<evidence type="ECO:0000256" key="5">
    <source>
        <dbReference type="ARBA" id="ARBA00022840"/>
    </source>
</evidence>
<accession>A0AAW2Y255</accession>
<sequence length="264" mass="29194">MTSLGVAPASGVRDPSRKAGGLDKLPDEMNEMKLRDDKDMEPAVIDGNGTETGHIIVTTIGGRNGQPKQTISYMAERIVGRDLWSSVSGPSEGSTGVTLLDGLNRSALAYIHGSIGVCHRDINLKIYWSKESQIIHIYARGPGNSNKGGSNDEPQLHQFKFPQIKAHPWHKIFHKRMPPEAVDLVSRLLQYSPNLRCTALEALIHPFFDELRDPNVRLPNGRFVPPLFNFKPNELKGVPAELLGKLIPEHARKQCAFLGDILRA</sequence>
<evidence type="ECO:0000256" key="1">
    <source>
        <dbReference type="ARBA" id="ARBA00022527"/>
    </source>
</evidence>
<organism evidence="7">
    <name type="scientific">Sesamum latifolium</name>
    <dbReference type="NCBI Taxonomy" id="2727402"/>
    <lineage>
        <taxon>Eukaryota</taxon>
        <taxon>Viridiplantae</taxon>
        <taxon>Streptophyta</taxon>
        <taxon>Embryophyta</taxon>
        <taxon>Tracheophyta</taxon>
        <taxon>Spermatophyta</taxon>
        <taxon>Magnoliopsida</taxon>
        <taxon>eudicotyledons</taxon>
        <taxon>Gunneridae</taxon>
        <taxon>Pentapetalae</taxon>
        <taxon>asterids</taxon>
        <taxon>lamiids</taxon>
        <taxon>Lamiales</taxon>
        <taxon>Pedaliaceae</taxon>
        <taxon>Sesamum</taxon>
    </lineage>
</organism>
<dbReference type="PANTHER" id="PTHR24057:SF79">
    <property type="entry name" value="NON-SPECIFIC SERINE_THREONINE PROTEIN KINASE"/>
    <property type="match status" value="1"/>
</dbReference>
<dbReference type="AlphaFoldDB" id="A0AAW2Y255"/>
<dbReference type="GO" id="GO:0004674">
    <property type="term" value="F:protein serine/threonine kinase activity"/>
    <property type="evidence" value="ECO:0007669"/>
    <property type="project" value="UniProtKB-KW"/>
</dbReference>
<evidence type="ECO:0000256" key="3">
    <source>
        <dbReference type="ARBA" id="ARBA00022741"/>
    </source>
</evidence>
<feature type="region of interest" description="Disordered" evidence="6">
    <location>
        <begin position="1"/>
        <end position="28"/>
    </location>
</feature>
<dbReference type="GO" id="GO:0005524">
    <property type="term" value="F:ATP binding"/>
    <property type="evidence" value="ECO:0007669"/>
    <property type="project" value="UniProtKB-KW"/>
</dbReference>
<feature type="compositionally biased region" description="Basic and acidic residues" evidence="6">
    <location>
        <begin position="14"/>
        <end position="28"/>
    </location>
</feature>